<evidence type="ECO:0000313" key="4">
    <source>
        <dbReference type="Proteomes" id="UP000325255"/>
    </source>
</evidence>
<gene>
    <name evidence="3" type="ORF">F1189_09170</name>
</gene>
<reference evidence="3 4" key="1">
    <citation type="submission" date="2019-09" db="EMBL/GenBank/DDBJ databases">
        <title>Genome sequence of Rhodovastum atsumiense, a diverse member of the Acetobacteraceae family of non-sulfur purple photosynthetic bacteria.</title>
        <authorList>
            <person name="Meyer T."/>
            <person name="Kyndt J."/>
        </authorList>
    </citation>
    <scope>NUCLEOTIDE SEQUENCE [LARGE SCALE GENOMIC DNA]</scope>
    <source>
        <strain evidence="3 4">DSM 21279</strain>
    </source>
</reference>
<keyword evidence="4" id="KW-1185">Reference proteome</keyword>
<feature type="domain" description="SsuA/THI5-like" evidence="2">
    <location>
        <begin position="95"/>
        <end position="268"/>
    </location>
</feature>
<dbReference type="SUPFAM" id="SSF53850">
    <property type="entry name" value="Periplasmic binding protein-like II"/>
    <property type="match status" value="1"/>
</dbReference>
<dbReference type="Gene3D" id="3.40.190.10">
    <property type="entry name" value="Periplasmic binding protein-like II"/>
    <property type="match status" value="2"/>
</dbReference>
<dbReference type="Proteomes" id="UP000325255">
    <property type="component" value="Unassembled WGS sequence"/>
</dbReference>
<dbReference type="PANTHER" id="PTHR30024:SF21">
    <property type="entry name" value="ABC TRANSPORTER SUBSTRATE-BINDING PROTEIN"/>
    <property type="match status" value="1"/>
</dbReference>
<feature type="chain" id="PRO_5024391471" evidence="1">
    <location>
        <begin position="36"/>
        <end position="378"/>
    </location>
</feature>
<name>A0A5M6IWA1_9PROT</name>
<evidence type="ECO:0000313" key="3">
    <source>
        <dbReference type="EMBL" id="KAA5612613.1"/>
    </source>
</evidence>
<keyword evidence="1" id="KW-0732">Signal</keyword>
<dbReference type="InterPro" id="IPR015168">
    <property type="entry name" value="SsuA/THI5"/>
</dbReference>
<dbReference type="PANTHER" id="PTHR30024">
    <property type="entry name" value="ALIPHATIC SULFONATES-BINDING PROTEIN-RELATED"/>
    <property type="match status" value="1"/>
</dbReference>
<feature type="signal peptide" evidence="1">
    <location>
        <begin position="1"/>
        <end position="35"/>
    </location>
</feature>
<dbReference type="OrthoDB" id="7374754at2"/>
<organism evidence="3 4">
    <name type="scientific">Rhodovastum atsumiense</name>
    <dbReference type="NCBI Taxonomy" id="504468"/>
    <lineage>
        <taxon>Bacteria</taxon>
        <taxon>Pseudomonadati</taxon>
        <taxon>Pseudomonadota</taxon>
        <taxon>Alphaproteobacteria</taxon>
        <taxon>Acetobacterales</taxon>
        <taxon>Acetobacteraceae</taxon>
        <taxon>Rhodovastum</taxon>
    </lineage>
</organism>
<proteinExistence type="predicted"/>
<evidence type="ECO:0000256" key="1">
    <source>
        <dbReference type="SAM" id="SignalP"/>
    </source>
</evidence>
<comment type="caution">
    <text evidence="3">The sequence shown here is derived from an EMBL/GenBank/DDBJ whole genome shotgun (WGS) entry which is preliminary data.</text>
</comment>
<dbReference type="AlphaFoldDB" id="A0A5M6IWA1"/>
<dbReference type="EMBL" id="VWPK01000011">
    <property type="protein sequence ID" value="KAA5612613.1"/>
    <property type="molecule type" value="Genomic_DNA"/>
</dbReference>
<dbReference type="Pfam" id="PF09084">
    <property type="entry name" value="NMT1"/>
    <property type="match status" value="1"/>
</dbReference>
<accession>A0A5M6IWA1</accession>
<evidence type="ECO:0000259" key="2">
    <source>
        <dbReference type="Pfam" id="PF09084"/>
    </source>
</evidence>
<sequence length="378" mass="41650">MPNEPRRTRIVKRFLPVRAIFALLAGLLAAVPAVAETTVIRFGYPGVGADNRPFSYGGITGAAHAGGFLERAFANDPDVKLEWTFFRGAGPALNESLAAGQLDFAIGLGDLPSIVHRANGLKTKWIATEKVRDTIYLAVRPNTGITRIEDLKGRKISQFKGTNLQLAADRVLAAHGLTERNVRFLNLDFGNAIAALTSGDVDGSFGGVELFELRRRGVVDIAYTTKGDDPTFGRNAALFVTEAFERAHPDLVQRVVTAFVRAAHYAADEANREAVIALWTKSGHPAESFRADFENEPLARRLTPLLDEYVLARYRDQAARAREYNLIRKDADIDGWVERKYLDRALVELGLKSYWPQYDAAGHKVTTGEVERTRAAAQ</sequence>
<protein>
    <submittedName>
        <fullName evidence="3">Nitrate ABC transporter substrate-binding protein</fullName>
    </submittedName>
</protein>